<comment type="caution">
    <text evidence="3">The sequence shown here is derived from an EMBL/GenBank/DDBJ whole genome shotgun (WGS) entry which is preliminary data.</text>
</comment>
<feature type="region of interest" description="Disordered" evidence="1">
    <location>
        <begin position="1"/>
        <end position="24"/>
    </location>
</feature>
<evidence type="ECO:0000256" key="2">
    <source>
        <dbReference type="SAM" id="Phobius"/>
    </source>
</evidence>
<feature type="compositionally biased region" description="Polar residues" evidence="1">
    <location>
        <begin position="9"/>
        <end position="24"/>
    </location>
</feature>
<reference evidence="3" key="1">
    <citation type="submission" date="2023-04" db="EMBL/GenBank/DDBJ databases">
        <title>Phytophthora fragariaefolia NBRC 109709.</title>
        <authorList>
            <person name="Ichikawa N."/>
            <person name="Sato H."/>
            <person name="Tonouchi N."/>
        </authorList>
    </citation>
    <scope>NUCLEOTIDE SEQUENCE</scope>
    <source>
        <strain evidence="3">NBRC 109709</strain>
    </source>
</reference>
<dbReference type="Proteomes" id="UP001165121">
    <property type="component" value="Unassembled WGS sequence"/>
</dbReference>
<keyword evidence="2" id="KW-0812">Transmembrane</keyword>
<gene>
    <name evidence="3" type="ORF">Pfra01_001046000</name>
</gene>
<dbReference type="OrthoDB" id="125178at2759"/>
<keyword evidence="2" id="KW-1133">Transmembrane helix</keyword>
<feature type="transmembrane region" description="Helical" evidence="2">
    <location>
        <begin position="41"/>
        <end position="60"/>
    </location>
</feature>
<evidence type="ECO:0000313" key="3">
    <source>
        <dbReference type="EMBL" id="GMF37368.1"/>
    </source>
</evidence>
<dbReference type="AlphaFoldDB" id="A0A9W6XF76"/>
<organism evidence="3 4">
    <name type="scientific">Phytophthora fragariaefolia</name>
    <dbReference type="NCBI Taxonomy" id="1490495"/>
    <lineage>
        <taxon>Eukaryota</taxon>
        <taxon>Sar</taxon>
        <taxon>Stramenopiles</taxon>
        <taxon>Oomycota</taxon>
        <taxon>Peronosporomycetes</taxon>
        <taxon>Peronosporales</taxon>
        <taxon>Peronosporaceae</taxon>
        <taxon>Phytophthora</taxon>
    </lineage>
</organism>
<evidence type="ECO:0000313" key="4">
    <source>
        <dbReference type="Proteomes" id="UP001165121"/>
    </source>
</evidence>
<sequence length="204" mass="22227">MGRKAARTLSPQTQHSPISAQPSTTPLLHQKLRLNHDTMRFTFFVSLVVAVFTLSSFDVVSAKGAAKILPQFTEKWQSTLPKIKAVNAFKDAGNVRTEAKAAAAKAAAAAQKNADELIEKLKAGGQLKPLDTSNKEWRLAITNAQKTGQLKGTTEAQIVKVTEDAAQAIVKNPSKWRYVWKTLKISVDALLLALIVVGLNAMFY</sequence>
<keyword evidence="2" id="KW-0472">Membrane</keyword>
<proteinExistence type="predicted"/>
<evidence type="ECO:0000256" key="1">
    <source>
        <dbReference type="SAM" id="MobiDB-lite"/>
    </source>
</evidence>
<name>A0A9W6XF76_9STRA</name>
<keyword evidence="4" id="KW-1185">Reference proteome</keyword>
<protein>
    <submittedName>
        <fullName evidence="3">Unnamed protein product</fullName>
    </submittedName>
</protein>
<accession>A0A9W6XF76</accession>
<dbReference type="EMBL" id="BSXT01001003">
    <property type="protein sequence ID" value="GMF37368.1"/>
    <property type="molecule type" value="Genomic_DNA"/>
</dbReference>